<organism evidence="2 3">
    <name type="scientific">Candidatus Marithioploca araucensis</name>
    <dbReference type="NCBI Taxonomy" id="70273"/>
    <lineage>
        <taxon>Bacteria</taxon>
        <taxon>Pseudomonadati</taxon>
        <taxon>Pseudomonadota</taxon>
        <taxon>Gammaproteobacteria</taxon>
        <taxon>Thiotrichales</taxon>
        <taxon>Thiotrichaceae</taxon>
        <taxon>Candidatus Marithioploca</taxon>
    </lineage>
</organism>
<dbReference type="Proteomes" id="UP001171945">
    <property type="component" value="Unassembled WGS sequence"/>
</dbReference>
<dbReference type="EMBL" id="JAUCGM010000582">
    <property type="protein sequence ID" value="MDM8563335.1"/>
    <property type="molecule type" value="Genomic_DNA"/>
</dbReference>
<proteinExistence type="predicted"/>
<evidence type="ECO:0000313" key="2">
    <source>
        <dbReference type="EMBL" id="MDM8563335.1"/>
    </source>
</evidence>
<feature type="non-terminal residue" evidence="2">
    <location>
        <position position="1"/>
    </location>
</feature>
<accession>A0ABT7VUY7</accession>
<name>A0ABT7VUY7_9GAMM</name>
<evidence type="ECO:0000313" key="3">
    <source>
        <dbReference type="Proteomes" id="UP001171945"/>
    </source>
</evidence>
<gene>
    <name evidence="2" type="ORF">QUF54_08275</name>
</gene>
<comment type="caution">
    <text evidence="2">The sequence shown here is derived from an EMBL/GenBank/DDBJ whole genome shotgun (WGS) entry which is preliminary data.</text>
</comment>
<reference evidence="2" key="1">
    <citation type="submission" date="2023-06" db="EMBL/GenBank/DDBJ databases">
        <title>Uncultivated large filamentous bacteria from sulfidic sediments reveal new species and different genomic features in energy metabolism and defense.</title>
        <authorList>
            <person name="Fonseca A."/>
        </authorList>
    </citation>
    <scope>NUCLEOTIDE SEQUENCE</scope>
    <source>
        <strain evidence="2">HSG4</strain>
    </source>
</reference>
<keyword evidence="3" id="KW-1185">Reference proteome</keyword>
<protein>
    <submittedName>
        <fullName evidence="2">Uncharacterized protein</fullName>
    </submittedName>
</protein>
<feature type="region of interest" description="Disordered" evidence="1">
    <location>
        <begin position="36"/>
        <end position="77"/>
    </location>
</feature>
<evidence type="ECO:0000256" key="1">
    <source>
        <dbReference type="SAM" id="MobiDB-lite"/>
    </source>
</evidence>
<sequence>LSILCTVSFLSGCIATQKVKINDDPNKSSREVIKNVEPLPPRVQLSNRESLPPRVQVSNREPLPSRKKRQSNTQLQSKKQLQLMYINYLKKEGYLPEIDSTLTDKTKVVGNVFLFCCPPYLAFFSSDISLPRLSGKASVER</sequence>